<dbReference type="Pfam" id="PF00069">
    <property type="entry name" value="Pkinase"/>
    <property type="match status" value="1"/>
</dbReference>
<gene>
    <name evidence="3" type="ORF">BPOR_0271g00070</name>
</gene>
<dbReference type="InterPro" id="IPR011009">
    <property type="entry name" value="Kinase-like_dom_sf"/>
</dbReference>
<dbReference type="PANTHER" id="PTHR44305:SF24">
    <property type="entry name" value="TYROSINE-PROTEIN KINASE C03B1.5-RELATED"/>
    <property type="match status" value="1"/>
</dbReference>
<dbReference type="STRING" id="87229.A0A4Z1KLD3"/>
<organism evidence="3 4">
    <name type="scientific">Botrytis porri</name>
    <dbReference type="NCBI Taxonomy" id="87229"/>
    <lineage>
        <taxon>Eukaryota</taxon>
        <taxon>Fungi</taxon>
        <taxon>Dikarya</taxon>
        <taxon>Ascomycota</taxon>
        <taxon>Pezizomycotina</taxon>
        <taxon>Leotiomycetes</taxon>
        <taxon>Helotiales</taxon>
        <taxon>Sclerotiniaceae</taxon>
        <taxon>Botrytis</taxon>
    </lineage>
</organism>
<evidence type="ECO:0000256" key="1">
    <source>
        <dbReference type="SAM" id="MobiDB-lite"/>
    </source>
</evidence>
<name>A0A4Z1KLD3_9HELO</name>
<dbReference type="SMART" id="SM00220">
    <property type="entry name" value="S_TKc"/>
    <property type="match status" value="1"/>
</dbReference>
<dbReference type="EMBL" id="PQXO01000270">
    <property type="protein sequence ID" value="TGO86863.1"/>
    <property type="molecule type" value="Genomic_DNA"/>
</dbReference>
<dbReference type="OrthoDB" id="4062651at2759"/>
<dbReference type="GO" id="GO:0005524">
    <property type="term" value="F:ATP binding"/>
    <property type="evidence" value="ECO:0007669"/>
    <property type="project" value="InterPro"/>
</dbReference>
<feature type="domain" description="Protein kinase" evidence="2">
    <location>
        <begin position="32"/>
        <end position="404"/>
    </location>
</feature>
<dbReference type="Proteomes" id="UP000297280">
    <property type="component" value="Unassembled WGS sequence"/>
</dbReference>
<dbReference type="GO" id="GO:0004672">
    <property type="term" value="F:protein kinase activity"/>
    <property type="evidence" value="ECO:0007669"/>
    <property type="project" value="InterPro"/>
</dbReference>
<dbReference type="AlphaFoldDB" id="A0A4Z1KLD3"/>
<keyword evidence="4" id="KW-1185">Reference proteome</keyword>
<dbReference type="InterPro" id="IPR000719">
    <property type="entry name" value="Prot_kinase_dom"/>
</dbReference>
<evidence type="ECO:0000313" key="3">
    <source>
        <dbReference type="EMBL" id="TGO86863.1"/>
    </source>
</evidence>
<protein>
    <recommendedName>
        <fullName evidence="2">Protein kinase domain-containing protein</fullName>
    </recommendedName>
</protein>
<reference evidence="3 4" key="1">
    <citation type="submission" date="2017-12" db="EMBL/GenBank/DDBJ databases">
        <title>Comparative genomics of Botrytis spp.</title>
        <authorList>
            <person name="Valero-Jimenez C.A."/>
            <person name="Tapia P."/>
            <person name="Veloso J."/>
            <person name="Silva-Moreno E."/>
            <person name="Staats M."/>
            <person name="Valdes J.H."/>
            <person name="Van Kan J.A.L."/>
        </authorList>
    </citation>
    <scope>NUCLEOTIDE SEQUENCE [LARGE SCALE GENOMIC DNA]</scope>
    <source>
        <strain evidence="3 4">MUCL3349</strain>
    </source>
</reference>
<dbReference type="PROSITE" id="PS50011">
    <property type="entry name" value="PROTEIN_KINASE_DOM"/>
    <property type="match status" value="1"/>
</dbReference>
<evidence type="ECO:0000313" key="4">
    <source>
        <dbReference type="Proteomes" id="UP000297280"/>
    </source>
</evidence>
<proteinExistence type="predicted"/>
<dbReference type="PANTHER" id="PTHR44305">
    <property type="entry name" value="SI:DKEY-192D15.2-RELATED"/>
    <property type="match status" value="1"/>
</dbReference>
<dbReference type="SUPFAM" id="SSF56112">
    <property type="entry name" value="Protein kinase-like (PK-like)"/>
    <property type="match status" value="1"/>
</dbReference>
<accession>A0A4Z1KLD3</accession>
<dbReference type="Gene3D" id="1.10.510.10">
    <property type="entry name" value="Transferase(Phosphotransferase) domain 1"/>
    <property type="match status" value="1"/>
</dbReference>
<comment type="caution">
    <text evidence="3">The sequence shown here is derived from an EMBL/GenBank/DDBJ whole genome shotgun (WGS) entry which is preliminary data.</text>
</comment>
<sequence length="613" mass="71764">MAAVEDPITRRGGIREFVRTEPSWDMRLGPRWEYQGRIRRTNRAIIAHFKYEDQEGEDNNPPHTKDVVVKIQLRRPVIGGRPNGYPENYDGFLSEGRFLQFLSGYYAWHPYDNRDCIPDRPHNILRHFHDQTVPSKESEPLNRNAISFLEYCPGIVISLSPEDETRYYDLDVFDRNNVEFIEEIDIWNIFRQFTRMILMMDCGSEIPRTTRQRRSLWETREMEICHYDIQPSNILIGYKNYEKDRVPVLKLCDFGDALQVPQFTKQQHAGRYSFPNQRNGRPGYQAPEQLIAETEHVNPFRHGTCSNIFQFANIIRLLMHGGNFGRHAIHPEDPDWCDDYFGEYTNTAPRTYGYSLSEGDSRVNAPGPRSYSERLIKIVQECMKEKPELRPRPLNLFHYINDGFRDNDLLYNDPDYPGPGENELHRPKKPHKPNAQIFQYPPIHPLFALATLAPPHFRTPQPSWEKDFSEFYDVEEFAWPPTPRTLTPDYVSAKVYNEDFIYTGDDLPEVDHETYPRSQPQVPERYPHGPPMIDQRPSVNIPDRRIDVPGGVARNLGLLKYYDRLGHMWMGEENYWKMLEAGLDPETYNWGMSIPDPEMDEDEKAMSGPEAGE</sequence>
<evidence type="ECO:0000259" key="2">
    <source>
        <dbReference type="PROSITE" id="PS50011"/>
    </source>
</evidence>
<feature type="region of interest" description="Disordered" evidence="1">
    <location>
        <begin position="514"/>
        <end position="543"/>
    </location>
</feature>
<dbReference type="InterPro" id="IPR053083">
    <property type="entry name" value="TF_kinase-domain_protein"/>
</dbReference>